<dbReference type="AlphaFoldDB" id="A0A7G6E542"/>
<dbReference type="PANTHER" id="PTHR11496:SF102">
    <property type="entry name" value="ALCOHOL DEHYDROGENASE 4"/>
    <property type="match status" value="1"/>
</dbReference>
<dbReference type="Gene3D" id="3.40.50.1970">
    <property type="match status" value="1"/>
</dbReference>
<keyword evidence="7" id="KW-1185">Reference proteome</keyword>
<dbReference type="Pfam" id="PF25137">
    <property type="entry name" value="ADH_Fe_C"/>
    <property type="match status" value="1"/>
</dbReference>
<keyword evidence="3" id="KW-0520">NAD</keyword>
<dbReference type="FunFam" id="1.20.1090.10:FF:000001">
    <property type="entry name" value="Aldehyde-alcohol dehydrogenase"/>
    <property type="match status" value="1"/>
</dbReference>
<feature type="domain" description="Alcohol dehydrogenase iron-type/glycerol dehydrogenase GldA" evidence="4">
    <location>
        <begin position="27"/>
        <end position="192"/>
    </location>
</feature>
<reference evidence="6 7" key="1">
    <citation type="journal article" date="2019" name="Front. Microbiol.">
        <title>Thermoanaerosceptrum fracticalcis gen. nov. sp. nov., a Novel Fumarate-Fermenting Microorganism From a Deep Fractured Carbonate Aquifer of the US Great Basin.</title>
        <authorList>
            <person name="Hamilton-Brehm S.D."/>
            <person name="Stewart L.E."/>
            <person name="Zavarin M."/>
            <person name="Caldwell M."/>
            <person name="Lawson P.A."/>
            <person name="Onstott T.C."/>
            <person name="Grzymski J."/>
            <person name="Neveux I."/>
            <person name="Lollar B.S."/>
            <person name="Russell C.E."/>
            <person name="Moser D.P."/>
        </authorList>
    </citation>
    <scope>NUCLEOTIDE SEQUENCE [LARGE SCALE GENOMIC DNA]</scope>
    <source>
        <strain evidence="6 7">DRI-13</strain>
    </source>
</reference>
<sequence length="396" mass="43103">MKNIEYKGLTFLFTVDNGFSFDARLNIRFKAGIVKNIGKELSAMGIKNVLIVTDPGVLKVKLHENLVTTLNQENIKFEVFSEVEPNPRDTTCEKAAEFAKELNVDAVIGIGGGSSLDTAKCVGFLMTNPGRVKDYDGSGKVKNEPIPIIAIPTTAGTGSEVTANAAITDTEKHIKMSVRSPKIIPHLAVLDPELLKTLPQHIAAFSAMDALIHAIESFLSRRATAFSDYFNLKAIELLSKYIRPFYAEPSNTEAAGNMLIGSMLAGLGISNTGTGNAHALGRVLGGSYDMAHGLACSVVFPYVLKFNAMAQPQKFVEIARAMDLKTEGLNEKEIGQKVVREIYELLRELNIPVKLSELNVTKESFNDMVKVAITNVAPNPRKTTEVDLVSILEEAF</sequence>
<dbReference type="PANTHER" id="PTHR11496">
    <property type="entry name" value="ALCOHOL DEHYDROGENASE"/>
    <property type="match status" value="1"/>
</dbReference>
<dbReference type="InterPro" id="IPR039697">
    <property type="entry name" value="Alcohol_dehydrogenase_Fe"/>
</dbReference>
<comment type="similarity">
    <text evidence="1">Belongs to the iron-containing alcohol dehydrogenase family.</text>
</comment>
<evidence type="ECO:0000259" key="4">
    <source>
        <dbReference type="Pfam" id="PF00465"/>
    </source>
</evidence>
<gene>
    <name evidence="6" type="ORF">BR63_13325</name>
</gene>
<keyword evidence="2" id="KW-0560">Oxidoreductase</keyword>
<dbReference type="PROSITE" id="PS00913">
    <property type="entry name" value="ADH_IRON_1"/>
    <property type="match status" value="1"/>
</dbReference>
<dbReference type="Gene3D" id="1.20.1090.10">
    <property type="entry name" value="Dehydroquinate synthase-like - alpha domain"/>
    <property type="match status" value="1"/>
</dbReference>
<dbReference type="InterPro" id="IPR001670">
    <property type="entry name" value="ADH_Fe/GldA"/>
</dbReference>
<dbReference type="CDD" id="cd08551">
    <property type="entry name" value="Fe-ADH"/>
    <property type="match status" value="1"/>
</dbReference>
<protein>
    <submittedName>
        <fullName evidence="6">Iron-containing alcohol dehydrogenase</fullName>
    </submittedName>
</protein>
<evidence type="ECO:0000259" key="5">
    <source>
        <dbReference type="Pfam" id="PF25137"/>
    </source>
</evidence>
<proteinExistence type="inferred from homology"/>
<dbReference type="SUPFAM" id="SSF56796">
    <property type="entry name" value="Dehydroquinate synthase-like"/>
    <property type="match status" value="1"/>
</dbReference>
<dbReference type="KEGG" id="tfr:BR63_13325"/>
<evidence type="ECO:0000256" key="2">
    <source>
        <dbReference type="ARBA" id="ARBA00023002"/>
    </source>
</evidence>
<dbReference type="Pfam" id="PF00465">
    <property type="entry name" value="Fe-ADH"/>
    <property type="match status" value="1"/>
</dbReference>
<feature type="domain" description="Fe-containing alcohol dehydrogenase-like C-terminal" evidence="5">
    <location>
        <begin position="204"/>
        <end position="396"/>
    </location>
</feature>
<evidence type="ECO:0000313" key="7">
    <source>
        <dbReference type="Proteomes" id="UP000515847"/>
    </source>
</evidence>
<evidence type="ECO:0000313" key="6">
    <source>
        <dbReference type="EMBL" id="QNB47196.1"/>
    </source>
</evidence>
<evidence type="ECO:0000256" key="3">
    <source>
        <dbReference type="ARBA" id="ARBA00023027"/>
    </source>
</evidence>
<evidence type="ECO:0000256" key="1">
    <source>
        <dbReference type="ARBA" id="ARBA00007358"/>
    </source>
</evidence>
<dbReference type="InterPro" id="IPR056798">
    <property type="entry name" value="ADH_Fe_C"/>
</dbReference>
<dbReference type="EMBL" id="CP045798">
    <property type="protein sequence ID" value="QNB47196.1"/>
    <property type="molecule type" value="Genomic_DNA"/>
</dbReference>
<organism evidence="6 7">
    <name type="scientific">Thermanaerosceptrum fracticalcis</name>
    <dbReference type="NCBI Taxonomy" id="1712410"/>
    <lineage>
        <taxon>Bacteria</taxon>
        <taxon>Bacillati</taxon>
        <taxon>Bacillota</taxon>
        <taxon>Clostridia</taxon>
        <taxon>Eubacteriales</taxon>
        <taxon>Peptococcaceae</taxon>
        <taxon>Thermanaerosceptrum</taxon>
    </lineage>
</organism>
<dbReference type="GO" id="GO:0004022">
    <property type="term" value="F:alcohol dehydrogenase (NAD+) activity"/>
    <property type="evidence" value="ECO:0007669"/>
    <property type="project" value="UniProtKB-ARBA"/>
</dbReference>
<name>A0A7G6E542_THEFR</name>
<dbReference type="GO" id="GO:0046872">
    <property type="term" value="F:metal ion binding"/>
    <property type="evidence" value="ECO:0007669"/>
    <property type="project" value="InterPro"/>
</dbReference>
<dbReference type="InterPro" id="IPR018211">
    <property type="entry name" value="ADH_Fe_CS"/>
</dbReference>
<accession>A0A7G6E542</accession>
<dbReference type="Proteomes" id="UP000515847">
    <property type="component" value="Chromosome"/>
</dbReference>
<dbReference type="FunFam" id="3.40.50.1970:FF:000003">
    <property type="entry name" value="Alcohol dehydrogenase, iron-containing"/>
    <property type="match status" value="1"/>
</dbReference>